<dbReference type="InterPro" id="IPR018062">
    <property type="entry name" value="HTH_AraC-typ_CS"/>
</dbReference>
<dbReference type="GO" id="GO:0003700">
    <property type="term" value="F:DNA-binding transcription factor activity"/>
    <property type="evidence" value="ECO:0007669"/>
    <property type="project" value="InterPro"/>
</dbReference>
<evidence type="ECO:0000259" key="4">
    <source>
        <dbReference type="PROSITE" id="PS01124"/>
    </source>
</evidence>
<dbReference type="PROSITE" id="PS01124">
    <property type="entry name" value="HTH_ARAC_FAMILY_2"/>
    <property type="match status" value="1"/>
</dbReference>
<reference evidence="5" key="1">
    <citation type="journal article" date="2023" name="Comput. Struct. Biotechnol. J.">
        <title>Discovery of a novel marine Bacteroidetes with a rich repertoire of carbohydrate-active enzymes.</title>
        <authorList>
            <person name="Chen B."/>
            <person name="Liu G."/>
            <person name="Chen Q."/>
            <person name="Wang H."/>
            <person name="Liu L."/>
            <person name="Tang K."/>
        </authorList>
    </citation>
    <scope>NUCLEOTIDE SEQUENCE</scope>
    <source>
        <strain evidence="5">TK19036</strain>
    </source>
</reference>
<evidence type="ECO:0000256" key="3">
    <source>
        <dbReference type="ARBA" id="ARBA00023163"/>
    </source>
</evidence>
<dbReference type="PANTHER" id="PTHR43280">
    <property type="entry name" value="ARAC-FAMILY TRANSCRIPTIONAL REGULATOR"/>
    <property type="match status" value="1"/>
</dbReference>
<dbReference type="AlphaFoldDB" id="A0AA49GJX8"/>
<evidence type="ECO:0000256" key="2">
    <source>
        <dbReference type="ARBA" id="ARBA00023125"/>
    </source>
</evidence>
<evidence type="ECO:0000256" key="1">
    <source>
        <dbReference type="ARBA" id="ARBA00023015"/>
    </source>
</evidence>
<dbReference type="Gene3D" id="3.30.70.100">
    <property type="match status" value="1"/>
</dbReference>
<keyword evidence="3" id="KW-0804">Transcription</keyword>
<feature type="domain" description="HTH araC/xylS-type" evidence="4">
    <location>
        <begin position="75"/>
        <end position="179"/>
    </location>
</feature>
<dbReference type="InterPro" id="IPR018060">
    <property type="entry name" value="HTH_AraC"/>
</dbReference>
<gene>
    <name evidence="5" type="ORF">K4G66_27710</name>
</gene>
<reference evidence="5" key="2">
    <citation type="journal article" date="2024" name="Antonie Van Leeuwenhoek">
        <title>Roseihalotalea indica gen. nov., sp. nov., a halophilic Bacteroidetes from mesopelagic Southwest Indian Ocean with higher carbohydrate metabolic potential.</title>
        <authorList>
            <person name="Chen B."/>
            <person name="Zhang M."/>
            <person name="Lin D."/>
            <person name="Ye J."/>
            <person name="Tang K."/>
        </authorList>
    </citation>
    <scope>NUCLEOTIDE SEQUENCE</scope>
    <source>
        <strain evidence="5">TK19036</strain>
    </source>
</reference>
<evidence type="ECO:0000313" key="5">
    <source>
        <dbReference type="EMBL" id="WKN36157.1"/>
    </source>
</evidence>
<dbReference type="GO" id="GO:0043565">
    <property type="term" value="F:sequence-specific DNA binding"/>
    <property type="evidence" value="ECO:0007669"/>
    <property type="project" value="InterPro"/>
</dbReference>
<accession>A0AA49GJX8</accession>
<dbReference type="PANTHER" id="PTHR43280:SF31">
    <property type="entry name" value="TRANSCRIPTIONAL REGULATORY PROTEIN"/>
    <property type="match status" value="1"/>
</dbReference>
<dbReference type="SMART" id="SM00342">
    <property type="entry name" value="HTH_ARAC"/>
    <property type="match status" value="1"/>
</dbReference>
<protein>
    <submittedName>
        <fullName evidence="5">AraC family transcriptional regulator</fullName>
    </submittedName>
</protein>
<dbReference type="EMBL" id="CP120682">
    <property type="protein sequence ID" value="WKN36157.1"/>
    <property type="molecule type" value="Genomic_DNA"/>
</dbReference>
<keyword evidence="2" id="KW-0238">DNA-binding</keyword>
<dbReference type="PROSITE" id="PS00041">
    <property type="entry name" value="HTH_ARAC_FAMILY_1"/>
    <property type="match status" value="1"/>
</dbReference>
<dbReference type="Gene3D" id="1.10.10.60">
    <property type="entry name" value="Homeodomain-like"/>
    <property type="match status" value="1"/>
</dbReference>
<dbReference type="InterPro" id="IPR009057">
    <property type="entry name" value="Homeodomain-like_sf"/>
</dbReference>
<dbReference type="SUPFAM" id="SSF46689">
    <property type="entry name" value="Homeodomain-like"/>
    <property type="match status" value="1"/>
</dbReference>
<proteinExistence type="predicted"/>
<sequence length="193" mass="22306">MAESQKLYIKNMVCPRCIMTVRQIMEQLDIPYTDVTLGEVILSHSLDANQQEQLSNALEEVGFSLIDNRKSRLIEQMKKLVIQQIHHSSDVLSITWADFIAEQLHYDYKYLSTLFSSVEGITLEQYIIRQKIERIKELIVYDELTLSQIAFQLNYSSVAHLSSQFKKVTGMPPSQFKNTVERKRNSLDNVTGT</sequence>
<name>A0AA49GJX8_9BACT</name>
<organism evidence="5">
    <name type="scientific">Roseihalotalea indica</name>
    <dbReference type="NCBI Taxonomy" id="2867963"/>
    <lineage>
        <taxon>Bacteria</taxon>
        <taxon>Pseudomonadati</taxon>
        <taxon>Bacteroidota</taxon>
        <taxon>Cytophagia</taxon>
        <taxon>Cytophagales</taxon>
        <taxon>Catalimonadaceae</taxon>
        <taxon>Roseihalotalea</taxon>
    </lineage>
</organism>
<dbReference type="Pfam" id="PF12833">
    <property type="entry name" value="HTH_18"/>
    <property type="match status" value="1"/>
</dbReference>
<keyword evidence="1" id="KW-0805">Transcription regulation</keyword>